<keyword evidence="3" id="KW-0966">Cell projection</keyword>
<keyword evidence="4" id="KW-1185">Reference proteome</keyword>
<dbReference type="Proteomes" id="UP000199051">
    <property type="component" value="Unassembled WGS sequence"/>
</dbReference>
<feature type="region of interest" description="Disordered" evidence="1">
    <location>
        <begin position="199"/>
        <end position="347"/>
    </location>
</feature>
<dbReference type="Pfam" id="PF02120">
    <property type="entry name" value="Flg_hook"/>
    <property type="match status" value="1"/>
</dbReference>
<dbReference type="Gene3D" id="3.30.750.140">
    <property type="match status" value="1"/>
</dbReference>
<dbReference type="InterPro" id="IPR038610">
    <property type="entry name" value="FliK-like_C_sf"/>
</dbReference>
<proteinExistence type="predicted"/>
<evidence type="ECO:0000259" key="2">
    <source>
        <dbReference type="Pfam" id="PF02120"/>
    </source>
</evidence>
<evidence type="ECO:0000256" key="1">
    <source>
        <dbReference type="SAM" id="MobiDB-lite"/>
    </source>
</evidence>
<keyword evidence="3" id="KW-0969">Cilium</keyword>
<feature type="compositionally biased region" description="Polar residues" evidence="1">
    <location>
        <begin position="249"/>
        <end position="259"/>
    </location>
</feature>
<feature type="region of interest" description="Disordered" evidence="1">
    <location>
        <begin position="102"/>
        <end position="138"/>
    </location>
</feature>
<gene>
    <name evidence="3" type="ORF">SAMN04487818_11272</name>
</gene>
<feature type="compositionally biased region" description="Low complexity" evidence="1">
    <location>
        <begin position="45"/>
        <end position="68"/>
    </location>
</feature>
<feature type="domain" description="Flagellar hook-length control protein-like C-terminal" evidence="2">
    <location>
        <begin position="427"/>
        <end position="487"/>
    </location>
</feature>
<feature type="compositionally biased region" description="Polar residues" evidence="1">
    <location>
        <begin position="531"/>
        <end position="541"/>
    </location>
</feature>
<reference evidence="4" key="1">
    <citation type="submission" date="2016-10" db="EMBL/GenBank/DDBJ databases">
        <authorList>
            <person name="Varghese N."/>
            <person name="Submissions S."/>
        </authorList>
    </citation>
    <scope>NUCLEOTIDE SEQUENCE [LARGE SCALE GENOMIC DNA]</scope>
    <source>
        <strain evidence="4">DSM 44260</strain>
    </source>
</reference>
<protein>
    <submittedName>
        <fullName evidence="3">Flagellar hook-length control protein FliK</fullName>
    </submittedName>
</protein>
<feature type="compositionally biased region" description="Low complexity" evidence="1">
    <location>
        <begin position="296"/>
        <end position="314"/>
    </location>
</feature>
<feature type="region of interest" description="Disordered" evidence="1">
    <location>
        <begin position="1"/>
        <end position="33"/>
    </location>
</feature>
<sequence>MTIPGFTPALTRPASAVDAAQAGEQSGSDTAPAFADLLQALAVATTPVAPNQTPAQPATGAPPAQDPQEQADASAELISAVVVPTLGLPLAVAQPVTARQATGSAITPPAPSEDGAQAPAAAASQPAAAAVSTGTPLGTTQQIAPQRLTAQQITAQPTAVQTAEDQAAATPDLAPAAAALPAGARSSVDAAALAALPRASAPEPTAQAVSGDASTPIPGTPGAERVPTGSDQGVPLQSPAAPADKSFVDNATTLSAQAPTTPPGTVRAEAQQTAPVDGVAVATPIPAQATAEHTKPTTSTTASGSAETATGQTAPSGVTARATGEKSTEDDAKDSSSDNGQPTPGVDTTAQVEQIEQVQLPTPDTTPVLQSTQDQTTVTAPVAGLATVDMARVQAVDTPAAPPAPHAPVHTQNAHQLAAELSPLRGHNGEHELTVHLHPVDLGPVSLTARISGGDIHIDLGSATDAGREALRAALPELRRELEKAGFGSCQLGDSGFAGTGQGSGDQWSQRAQWDQWTAAAADRGRGTRTSQNSQAATGRSTGPAAPARTAGVLDLHA</sequence>
<feature type="region of interest" description="Disordered" evidence="1">
    <location>
        <begin position="489"/>
        <end position="558"/>
    </location>
</feature>
<feature type="compositionally biased region" description="Low complexity" evidence="1">
    <location>
        <begin position="116"/>
        <end position="130"/>
    </location>
</feature>
<dbReference type="RefSeq" id="WP_092784038.1">
    <property type="nucleotide sequence ID" value="NZ_FOGI01000012.1"/>
</dbReference>
<dbReference type="EMBL" id="FOGI01000012">
    <property type="protein sequence ID" value="SES39458.1"/>
    <property type="molecule type" value="Genomic_DNA"/>
</dbReference>
<feature type="compositionally biased region" description="Polar residues" evidence="1">
    <location>
        <begin position="337"/>
        <end position="347"/>
    </location>
</feature>
<name>A0A1H9WZT6_9PSEU</name>
<evidence type="ECO:0000313" key="3">
    <source>
        <dbReference type="EMBL" id="SES39458.1"/>
    </source>
</evidence>
<keyword evidence="3" id="KW-0282">Flagellum</keyword>
<dbReference type="InterPro" id="IPR021136">
    <property type="entry name" value="Flagellar_hook_control-like_C"/>
</dbReference>
<dbReference type="CDD" id="cd17470">
    <property type="entry name" value="T3SS_Flik_C"/>
    <property type="match status" value="1"/>
</dbReference>
<accession>A0A1H9WZT6</accession>
<feature type="compositionally biased region" description="Low complexity" evidence="1">
    <location>
        <begin position="511"/>
        <end position="522"/>
    </location>
</feature>
<evidence type="ECO:0000313" key="4">
    <source>
        <dbReference type="Proteomes" id="UP000199051"/>
    </source>
</evidence>
<organism evidence="3 4">
    <name type="scientific">Actinokineospora terrae</name>
    <dbReference type="NCBI Taxonomy" id="155974"/>
    <lineage>
        <taxon>Bacteria</taxon>
        <taxon>Bacillati</taxon>
        <taxon>Actinomycetota</taxon>
        <taxon>Actinomycetes</taxon>
        <taxon>Pseudonocardiales</taxon>
        <taxon>Pseudonocardiaceae</taxon>
        <taxon>Actinokineospora</taxon>
    </lineage>
</organism>
<feature type="compositionally biased region" description="Basic and acidic residues" evidence="1">
    <location>
        <begin position="323"/>
        <end position="336"/>
    </location>
</feature>
<dbReference type="STRING" id="155974.SAMN04487818_11272"/>
<feature type="region of interest" description="Disordered" evidence="1">
    <location>
        <begin position="45"/>
        <end position="73"/>
    </location>
</feature>
<dbReference type="AlphaFoldDB" id="A0A1H9WZT6"/>